<dbReference type="InterPro" id="IPR015897">
    <property type="entry name" value="CHK_kinase-like"/>
</dbReference>
<dbReference type="PANTHER" id="PTHR23020:SF8">
    <property type="entry name" value="CHK KINASE-LIKE DOMAIN-CONTAINING PROTEIN"/>
    <property type="match status" value="1"/>
</dbReference>
<dbReference type="OrthoDB" id="5915577at2759"/>
<proteinExistence type="predicted"/>
<dbReference type="Pfam" id="PF07914">
    <property type="entry name" value="DUF1679"/>
    <property type="match status" value="1"/>
</dbReference>
<keyword evidence="2" id="KW-1185">Reference proteome</keyword>
<dbReference type="EnsemblMetazoa" id="PPA21245.1">
    <property type="protein sequence ID" value="PPA21245.1"/>
    <property type="gene ID" value="WBGene00110799"/>
</dbReference>
<dbReference type="Gene3D" id="3.90.1200.10">
    <property type="match status" value="1"/>
</dbReference>
<organism evidence="1 2">
    <name type="scientific">Pristionchus pacificus</name>
    <name type="common">Parasitic nematode worm</name>
    <dbReference type="NCBI Taxonomy" id="54126"/>
    <lineage>
        <taxon>Eukaryota</taxon>
        <taxon>Metazoa</taxon>
        <taxon>Ecdysozoa</taxon>
        <taxon>Nematoda</taxon>
        <taxon>Chromadorea</taxon>
        <taxon>Rhabditida</taxon>
        <taxon>Rhabditina</taxon>
        <taxon>Diplogasteromorpha</taxon>
        <taxon>Diplogasteroidea</taxon>
        <taxon>Neodiplogasteridae</taxon>
        <taxon>Pristionchus</taxon>
    </lineage>
</organism>
<protein>
    <submittedName>
        <fullName evidence="1">Phosphotransferase</fullName>
    </submittedName>
</protein>
<dbReference type="InterPro" id="IPR052961">
    <property type="entry name" value="Oxido-Kinase-like_Enzymes"/>
</dbReference>
<reference evidence="2" key="1">
    <citation type="journal article" date="2008" name="Nat. Genet.">
        <title>The Pristionchus pacificus genome provides a unique perspective on nematode lifestyle and parasitism.</title>
        <authorList>
            <person name="Dieterich C."/>
            <person name="Clifton S.W."/>
            <person name="Schuster L.N."/>
            <person name="Chinwalla A."/>
            <person name="Delehaunty K."/>
            <person name="Dinkelacker I."/>
            <person name="Fulton L."/>
            <person name="Fulton R."/>
            <person name="Godfrey J."/>
            <person name="Minx P."/>
            <person name="Mitreva M."/>
            <person name="Roeseler W."/>
            <person name="Tian H."/>
            <person name="Witte H."/>
            <person name="Yang S.P."/>
            <person name="Wilson R.K."/>
            <person name="Sommer R.J."/>
        </authorList>
    </citation>
    <scope>NUCLEOTIDE SEQUENCE [LARGE SCALE GENOMIC DNA]</scope>
    <source>
        <strain evidence="2">PS312</strain>
    </source>
</reference>
<dbReference type="AlphaFoldDB" id="A0A2A6BT05"/>
<dbReference type="PANTHER" id="PTHR23020">
    <property type="entry name" value="UNCHARACTERIZED NUCLEAR HORMONE RECEPTOR-RELATED"/>
    <property type="match status" value="1"/>
</dbReference>
<gene>
    <name evidence="1" type="primary">WBGene00110799</name>
</gene>
<accession>A0A2A6BT05</accession>
<dbReference type="Proteomes" id="UP000005239">
    <property type="component" value="Unassembled WGS sequence"/>
</dbReference>
<evidence type="ECO:0000313" key="1">
    <source>
        <dbReference type="EnsemblMetazoa" id="PPA21245.1"/>
    </source>
</evidence>
<name>A0A2A6BT05_PRIPA</name>
<accession>A0A8R1UFC5</accession>
<evidence type="ECO:0000313" key="2">
    <source>
        <dbReference type="Proteomes" id="UP000005239"/>
    </source>
</evidence>
<sequence>MNTLNISLVGDTYCTRRSFARESDKKLRVQTELTPIAKAFQNLQVPCRPTRVLKLTIDRNEENIVMIARALEGNTLNHVTFTQVLMKLIPDIAKCLIGMQSKSVTIYLEKVENAQQCHEFADVIFALKSVDDFAVDVTIQEHSEHTSLFLSVLAEKAHKLIVDIHHWDESERLEASKSRRRLLFHVDAKPTDEVETSCSVAFKVVTFQETFVAHIDSTGEEAALGTEAHLGPNKAVQDIGEGNGYASICGLITCDWIGAAEDEDLPKRVVLKIPSALPFRKLNDSLPEGQKMIEGNDAIWEMMDGKLRDVHCIEVATYEFFEEFDGLSMPRKYYGKAFGDGEKIGGQICLEYMENSRMMNFHEKHSIELLKQIARAIGKLQACSLKKEPTAPELLKDFFEEFANTITIEAYSGMFKGMAAIDPSDATAALVDGINAILLDYYGSNLAATLHKQMGFRPVLVNGDLRTENVLIDRDSGDLAALIDWQCTHLGVGTEDLLRIAMFALTTEDRRASTTMLVGEMHKSLVANLDGVEQPYSLEKVTDLSVKAQDYLLLVTDLLFPHCALYYAGGCIALITNILKDPKLDDEEKAVRKAVYVDKIVGVLEDILTMHEKNKENLGNLKFSFK</sequence>
<reference evidence="1" key="2">
    <citation type="submission" date="2022-06" db="UniProtKB">
        <authorList>
            <consortium name="EnsemblMetazoa"/>
        </authorList>
    </citation>
    <scope>IDENTIFICATION</scope>
    <source>
        <strain evidence="1">PS312</strain>
    </source>
</reference>
<dbReference type="InterPro" id="IPR012877">
    <property type="entry name" value="Dhs-27"/>
</dbReference>
<dbReference type="SUPFAM" id="SSF56112">
    <property type="entry name" value="Protein kinase-like (PK-like)"/>
    <property type="match status" value="1"/>
</dbReference>
<dbReference type="InterPro" id="IPR011009">
    <property type="entry name" value="Kinase-like_dom_sf"/>
</dbReference>
<dbReference type="SMART" id="SM00587">
    <property type="entry name" value="CHK"/>
    <property type="match status" value="1"/>
</dbReference>